<reference evidence="2" key="1">
    <citation type="submission" date="2022-11" db="UniProtKB">
        <authorList>
            <consortium name="WormBaseParasite"/>
        </authorList>
    </citation>
    <scope>IDENTIFICATION</scope>
</reference>
<sequence length="67" mass="7876">MVTDVKIKVGWLRLQKCFVTSNEEYNLVENMIKDAYIRPDPVMDELYNVPLCSCFNLIIFDPNPYES</sequence>
<name>A0A915A7X8_PARUN</name>
<dbReference type="Proteomes" id="UP000887569">
    <property type="component" value="Unplaced"/>
</dbReference>
<evidence type="ECO:0000313" key="1">
    <source>
        <dbReference type="Proteomes" id="UP000887569"/>
    </source>
</evidence>
<dbReference type="WBParaSite" id="PgR002_g261_t01">
    <property type="protein sequence ID" value="PgR002_g261_t01"/>
    <property type="gene ID" value="PgR002_g261"/>
</dbReference>
<proteinExistence type="predicted"/>
<accession>A0A915A7X8</accession>
<dbReference type="AlphaFoldDB" id="A0A915A7X8"/>
<protein>
    <submittedName>
        <fullName evidence="2">Uncharacterized protein</fullName>
    </submittedName>
</protein>
<evidence type="ECO:0000313" key="2">
    <source>
        <dbReference type="WBParaSite" id="PgR002_g261_t01"/>
    </source>
</evidence>
<organism evidence="1 2">
    <name type="scientific">Parascaris univalens</name>
    <name type="common">Nematode worm</name>
    <dbReference type="NCBI Taxonomy" id="6257"/>
    <lineage>
        <taxon>Eukaryota</taxon>
        <taxon>Metazoa</taxon>
        <taxon>Ecdysozoa</taxon>
        <taxon>Nematoda</taxon>
        <taxon>Chromadorea</taxon>
        <taxon>Rhabditida</taxon>
        <taxon>Spirurina</taxon>
        <taxon>Ascaridomorpha</taxon>
        <taxon>Ascaridoidea</taxon>
        <taxon>Ascarididae</taxon>
        <taxon>Parascaris</taxon>
    </lineage>
</organism>
<keyword evidence="1" id="KW-1185">Reference proteome</keyword>